<evidence type="ECO:0000256" key="4">
    <source>
        <dbReference type="ARBA" id="ARBA00022884"/>
    </source>
</evidence>
<dbReference type="EMBL" id="CP017305">
    <property type="protein sequence ID" value="AOS83491.1"/>
    <property type="molecule type" value="Genomic_DNA"/>
</dbReference>
<dbReference type="InterPro" id="IPR005537">
    <property type="entry name" value="RAMP_III_fam"/>
</dbReference>
<reference evidence="8" key="1">
    <citation type="submission" date="2016-09" db="EMBL/GenBank/DDBJ databases">
        <title>Genome sequence of Chlorobaculum limnaeum.</title>
        <authorList>
            <person name="Liu Z."/>
            <person name="Tank M."/>
            <person name="Bryant D.A."/>
        </authorList>
    </citation>
    <scope>NUCLEOTIDE SEQUENCE [LARGE SCALE GENOMIC DNA]</scope>
    <source>
        <strain evidence="8">DSM 1677</strain>
    </source>
</reference>
<organism evidence="8 9">
    <name type="scientific">Chlorobaculum limnaeum</name>
    <dbReference type="NCBI Taxonomy" id="274537"/>
    <lineage>
        <taxon>Bacteria</taxon>
        <taxon>Pseudomonadati</taxon>
        <taxon>Chlorobiota</taxon>
        <taxon>Chlorobiia</taxon>
        <taxon>Chlorobiales</taxon>
        <taxon>Chlorobiaceae</taxon>
        <taxon>Chlorobaculum</taxon>
    </lineage>
</organism>
<dbReference type="KEGG" id="clz:BIU88_04645"/>
<evidence type="ECO:0000313" key="9">
    <source>
        <dbReference type="Proteomes" id="UP000095185"/>
    </source>
</evidence>
<dbReference type="Pfam" id="PF03787">
    <property type="entry name" value="RAMPs"/>
    <property type="match status" value="1"/>
</dbReference>
<protein>
    <recommendedName>
        <fullName evidence="3">CRISPR system Cms protein Csm5</fullName>
    </recommendedName>
    <alternativeName>
        <fullName evidence="6">CRISPR type III A-associated protein Csm5</fullName>
    </alternativeName>
</protein>
<evidence type="ECO:0000313" key="8">
    <source>
        <dbReference type="EMBL" id="AOS83491.1"/>
    </source>
</evidence>
<dbReference type="Proteomes" id="UP000095185">
    <property type="component" value="Chromosome"/>
</dbReference>
<keyword evidence="9" id="KW-1185">Reference proteome</keyword>
<dbReference type="AlphaFoldDB" id="A0A1D8CZD5"/>
<evidence type="ECO:0000259" key="7">
    <source>
        <dbReference type="Pfam" id="PF03787"/>
    </source>
</evidence>
<sequence length="354" mass="41667">MISKIIELETLTPLFIKGKEEKYGEGFIRIGEELFSVDNDKLCEFIYNNTYDIVGNKTIGKPDYVEFYSDFLLKEQNNEKLSCYNKFAREFGFDEKNDYRKIPERYKEKSIQYFLLSTRLLQGNNVDKKRVMIEHKIAKGITRLEQSNRSGNRFIQNGNNRRYIPGSSIKGAIRNAVLWKILSEYSKKVWLQSFVKYHLSVVDVLSKVSDLIDQREFHQAQILINQNAVLSQAHLINGNRIDKEKLSELKKKYAEFFSDKQDTEQQTMKSISFTEFTPSILISDSFVDDYNKYLDSYNKRWNDANDTLRDFFRLVKVSDANFVQDCNLKAENGEGRLQRYIWYPSKKPNLPKKI</sequence>
<evidence type="ECO:0000256" key="3">
    <source>
        <dbReference type="ARBA" id="ARBA00016113"/>
    </source>
</evidence>
<feature type="domain" description="CRISPR type III-associated protein" evidence="7">
    <location>
        <begin position="7"/>
        <end position="185"/>
    </location>
</feature>
<dbReference type="STRING" id="274537.BIU88_04645"/>
<proteinExistence type="inferred from homology"/>
<evidence type="ECO:0000256" key="5">
    <source>
        <dbReference type="ARBA" id="ARBA00023118"/>
    </source>
</evidence>
<dbReference type="GO" id="GO:0051607">
    <property type="term" value="P:defense response to virus"/>
    <property type="evidence" value="ECO:0007669"/>
    <property type="project" value="UniProtKB-KW"/>
</dbReference>
<dbReference type="PANTHER" id="PTHR38007">
    <property type="entry name" value="CRISPR SYSTEM CMS PROTEIN CSM5"/>
    <property type="match status" value="1"/>
</dbReference>
<dbReference type="GO" id="GO:0003723">
    <property type="term" value="F:RNA binding"/>
    <property type="evidence" value="ECO:0007669"/>
    <property type="project" value="UniProtKB-KW"/>
</dbReference>
<evidence type="ECO:0000256" key="1">
    <source>
        <dbReference type="ARBA" id="ARBA00003088"/>
    </source>
</evidence>
<keyword evidence="5" id="KW-0051">Antiviral defense</keyword>
<dbReference type="PANTHER" id="PTHR38007:SF1">
    <property type="entry name" value="CRISPR SYSTEM CMS PROTEIN CSM5"/>
    <property type="match status" value="1"/>
</dbReference>
<evidence type="ECO:0000256" key="6">
    <source>
        <dbReference type="ARBA" id="ARBA00031720"/>
    </source>
</evidence>
<comment type="similarity">
    <text evidence="2">Belongs to the CRISPR-associated Csm5 family.</text>
</comment>
<keyword evidence="4" id="KW-0694">RNA-binding</keyword>
<comment type="function">
    <text evidence="1">This subunit might be involved in maturation of a crRNA intermediate to its mature form.</text>
</comment>
<gene>
    <name evidence="8" type="ORF">BIU88_04645</name>
</gene>
<evidence type="ECO:0000256" key="2">
    <source>
        <dbReference type="ARBA" id="ARBA00006680"/>
    </source>
</evidence>
<dbReference type="InterPro" id="IPR010173">
    <property type="entry name" value="CRISPR-assoc_Csm5"/>
</dbReference>
<accession>A0A1D8CZD5</accession>
<name>A0A1D8CZD5_CHLLM</name>